<evidence type="ECO:0000256" key="6">
    <source>
        <dbReference type="ARBA" id="ARBA00022824"/>
    </source>
</evidence>
<dbReference type="InterPro" id="IPR021149">
    <property type="entry name" value="OligosaccharylTrfase_OST3/OST6"/>
</dbReference>
<sequence>MAIFPTVFLPLLLLTYVIHCATADSDDLVTELLSLQSRSKSGIIHLDDQLISRFLTSTKPPRPYSLLIFFDAEQLHSKPELHLQDLYTQYSLVSSSFIANNDVSAASSLFFCDIEFKESQKSFSLFGVNSLPHIRLVGPNVKNLQDLQDLYTQYSLVSSSFIANNDVSAASSLFFCDIEFKESQKSFSLFGVNSLPHIRLVGPNVKNLQDSEVMEQGDFSRMAESMSEFVESRTKLNVGPIHRPPIVSKNQIAFLVVTVLIWVRKMPLFLVDRNDPSKLVFFHQGSGMQLGGEGFAVGFLYTTVGLLLGVVTHVLVRVNNRSAQQVVMGVALVVSFWAVKKVVSLDNWKTGYGVHAFWPTSWR</sequence>
<evidence type="ECO:0000256" key="9">
    <source>
        <dbReference type="SAM" id="Phobius"/>
    </source>
</evidence>
<dbReference type="Gene3D" id="3.40.30.10">
    <property type="entry name" value="Glutaredoxin"/>
    <property type="match status" value="2"/>
</dbReference>
<evidence type="ECO:0000313" key="12">
    <source>
        <dbReference type="Proteomes" id="UP000326939"/>
    </source>
</evidence>
<comment type="similarity">
    <text evidence="3">Belongs to the OST3/OST6 family.</text>
</comment>
<accession>A0A5N5MZF3</accession>
<evidence type="ECO:0000256" key="7">
    <source>
        <dbReference type="ARBA" id="ARBA00022989"/>
    </source>
</evidence>
<gene>
    <name evidence="11" type="ORF">DKX38_005407</name>
</gene>
<keyword evidence="5 10" id="KW-0732">Signal</keyword>
<keyword evidence="6" id="KW-0256">Endoplasmic reticulum</keyword>
<protein>
    <recommendedName>
        <fullName evidence="13">Dolichyl-diphosphooligosaccharide--protein glycosyltransferase subunit 3</fullName>
    </recommendedName>
</protein>
<organism evidence="11 12">
    <name type="scientific">Salix brachista</name>
    <dbReference type="NCBI Taxonomy" id="2182728"/>
    <lineage>
        <taxon>Eukaryota</taxon>
        <taxon>Viridiplantae</taxon>
        <taxon>Streptophyta</taxon>
        <taxon>Embryophyta</taxon>
        <taxon>Tracheophyta</taxon>
        <taxon>Spermatophyta</taxon>
        <taxon>Magnoliopsida</taxon>
        <taxon>eudicotyledons</taxon>
        <taxon>Gunneridae</taxon>
        <taxon>Pentapetalae</taxon>
        <taxon>rosids</taxon>
        <taxon>fabids</taxon>
        <taxon>Malpighiales</taxon>
        <taxon>Salicaceae</taxon>
        <taxon>Saliceae</taxon>
        <taxon>Salix</taxon>
    </lineage>
</organism>
<evidence type="ECO:0000256" key="10">
    <source>
        <dbReference type="SAM" id="SignalP"/>
    </source>
</evidence>
<keyword evidence="7 9" id="KW-1133">Transmembrane helix</keyword>
<dbReference type="PANTHER" id="PTHR12692">
    <property type="entry name" value="DOLICHYL-DIPHOSPHOOLIGOSACCHARIDE--PROTEIN GLYCOSYLTRANSFERASE-RELATED"/>
    <property type="match status" value="1"/>
</dbReference>
<feature type="signal peptide" evidence="10">
    <location>
        <begin position="1"/>
        <end position="23"/>
    </location>
</feature>
<name>A0A5N5MZF3_9ROSI</name>
<dbReference type="GO" id="GO:0008250">
    <property type="term" value="C:oligosaccharyltransferase complex"/>
    <property type="evidence" value="ECO:0007669"/>
    <property type="project" value="TreeGrafter"/>
</dbReference>
<keyword evidence="4 9" id="KW-0812">Transmembrane</keyword>
<evidence type="ECO:0000256" key="5">
    <source>
        <dbReference type="ARBA" id="ARBA00022729"/>
    </source>
</evidence>
<dbReference type="Proteomes" id="UP000326939">
    <property type="component" value="Chromosome 4"/>
</dbReference>
<evidence type="ECO:0000256" key="4">
    <source>
        <dbReference type="ARBA" id="ARBA00022692"/>
    </source>
</evidence>
<evidence type="ECO:0000313" key="11">
    <source>
        <dbReference type="EMBL" id="KAB5560450.1"/>
    </source>
</evidence>
<dbReference type="Pfam" id="PF04756">
    <property type="entry name" value="OST3_OST6"/>
    <property type="match status" value="2"/>
</dbReference>
<dbReference type="PANTHER" id="PTHR12692:SF0">
    <property type="entry name" value="GH11935P"/>
    <property type="match status" value="1"/>
</dbReference>
<comment type="subcellular location">
    <subcellularLocation>
        <location evidence="2">Endoplasmic reticulum membrane</location>
        <topology evidence="2">Multi-pass membrane protein</topology>
    </subcellularLocation>
</comment>
<evidence type="ECO:0000256" key="8">
    <source>
        <dbReference type="ARBA" id="ARBA00023136"/>
    </source>
</evidence>
<evidence type="ECO:0000256" key="1">
    <source>
        <dbReference type="ARBA" id="ARBA00002791"/>
    </source>
</evidence>
<keyword evidence="8 9" id="KW-0472">Membrane</keyword>
<proteinExistence type="inferred from homology"/>
<dbReference type="EMBL" id="VDCV01000004">
    <property type="protein sequence ID" value="KAB5560450.1"/>
    <property type="molecule type" value="Genomic_DNA"/>
</dbReference>
<dbReference type="AlphaFoldDB" id="A0A5N5MZF3"/>
<feature type="chain" id="PRO_5024462364" description="Dolichyl-diphosphooligosaccharide--protein glycosyltransferase subunit 3" evidence="10">
    <location>
        <begin position="24"/>
        <end position="363"/>
    </location>
</feature>
<evidence type="ECO:0000256" key="3">
    <source>
        <dbReference type="ARBA" id="ARBA00009561"/>
    </source>
</evidence>
<reference evidence="12" key="1">
    <citation type="journal article" date="2019" name="Gigascience">
        <title>De novo genome assembly of the endangered Acer yangbiense, a plant species with extremely small populations endemic to Yunnan Province, China.</title>
        <authorList>
            <person name="Yang J."/>
            <person name="Wariss H.M."/>
            <person name="Tao L."/>
            <person name="Zhang R."/>
            <person name="Yun Q."/>
            <person name="Hollingsworth P."/>
            <person name="Dao Z."/>
            <person name="Luo G."/>
            <person name="Guo H."/>
            <person name="Ma Y."/>
            <person name="Sun W."/>
        </authorList>
    </citation>
    <scope>NUCLEOTIDE SEQUENCE [LARGE SCALE GENOMIC DNA]</scope>
    <source>
        <strain evidence="12">cv. br00</strain>
    </source>
</reference>
<feature type="transmembrane region" description="Helical" evidence="9">
    <location>
        <begin position="292"/>
        <end position="316"/>
    </location>
</feature>
<comment type="caution">
    <text evidence="11">The sequence shown here is derived from an EMBL/GenBank/DDBJ whole genome shotgun (WGS) entry which is preliminary data.</text>
</comment>
<keyword evidence="12" id="KW-1185">Reference proteome</keyword>
<comment type="function">
    <text evidence="1">Subunit of the oligosaccharyl transferase (OST) complex that catalyzes the initial transfer of a defined glycan (Glc(3)Man(9)GlcNAc(2) in eukaryotes) from the lipid carrier dolichol-pyrophosphate to an asparagine residue within an Asn-X-Ser/Thr consensus motif in nascent polypeptide chains, the first step in protein N-glycosylation. N-glycosylation occurs cotranslationally and the complex associates with the Sec61 complex at the channel-forming translocon complex that mediates protein translocation across the endoplasmic reticulum (ER). All subunits are required for a maximal enzyme activity.</text>
</comment>
<evidence type="ECO:0000256" key="2">
    <source>
        <dbReference type="ARBA" id="ARBA00004477"/>
    </source>
</evidence>
<dbReference type="GO" id="GO:0018279">
    <property type="term" value="P:protein N-linked glycosylation via asparagine"/>
    <property type="evidence" value="ECO:0007669"/>
    <property type="project" value="TreeGrafter"/>
</dbReference>
<evidence type="ECO:0008006" key="13">
    <source>
        <dbReference type="Google" id="ProtNLM"/>
    </source>
</evidence>